<organism evidence="1">
    <name type="scientific">Klosneuvirus KNV1</name>
    <dbReference type="NCBI Taxonomy" id="1977640"/>
    <lineage>
        <taxon>Viruses</taxon>
        <taxon>Varidnaviria</taxon>
        <taxon>Bamfordvirae</taxon>
        <taxon>Nucleocytoviricota</taxon>
        <taxon>Megaviricetes</taxon>
        <taxon>Imitervirales</taxon>
        <taxon>Mimiviridae</taxon>
        <taxon>Klosneuvirinae</taxon>
        <taxon>Klosneuvirus</taxon>
    </lineage>
</organism>
<accession>A0A1V0SHL9</accession>
<evidence type="ECO:0000313" key="1">
    <source>
        <dbReference type="EMBL" id="ARF11220.1"/>
    </source>
</evidence>
<protein>
    <submittedName>
        <fullName evidence="1">Uncharacterized protein</fullName>
    </submittedName>
</protein>
<gene>
    <name evidence="1" type="ORF">Klosneuvirus_1_77</name>
</gene>
<reference evidence="1" key="1">
    <citation type="journal article" date="2017" name="Science">
        <title>Giant viruses with an expanded complement of translation system components.</title>
        <authorList>
            <person name="Schulz F."/>
            <person name="Yutin N."/>
            <person name="Ivanova N.N."/>
            <person name="Ortega D.R."/>
            <person name="Lee T.K."/>
            <person name="Vierheilig J."/>
            <person name="Daims H."/>
            <person name="Horn M."/>
            <person name="Wagner M."/>
            <person name="Jensen G.J."/>
            <person name="Kyrpides N.C."/>
            <person name="Koonin E.V."/>
            <person name="Woyke T."/>
        </authorList>
    </citation>
    <scope>NUCLEOTIDE SEQUENCE</scope>
    <source>
        <strain evidence="1">KNV1</strain>
    </source>
</reference>
<name>A0A1V0SHL9_9VIRU</name>
<proteinExistence type="predicted"/>
<sequence length="95" mass="11563">MSLEVLYNFTFSNGKIFEVKFNDFLETAEKKDRFQWYLIYNNKRLDLKFEKIENNKRYFTYQVVDNVKYGAVGIILDIDNQILHIYNNSYKIEQV</sequence>
<dbReference type="EMBL" id="KY684108">
    <property type="protein sequence ID" value="ARF11220.1"/>
    <property type="molecule type" value="Genomic_DNA"/>
</dbReference>